<protein>
    <submittedName>
        <fullName evidence="9">Uncharacterized protein</fullName>
    </submittedName>
</protein>
<comment type="caution">
    <text evidence="9">The sequence shown here is derived from an EMBL/GenBank/DDBJ whole genome shotgun (WGS) entry which is preliminary data.</text>
</comment>
<dbReference type="PANTHER" id="PTHR14360">
    <property type="entry name" value="PROTEIN FMP32, MITOCHONDRIAL"/>
    <property type="match status" value="1"/>
</dbReference>
<dbReference type="GO" id="GO:0016020">
    <property type="term" value="C:membrane"/>
    <property type="evidence" value="ECO:0007669"/>
    <property type="project" value="UniProtKB-SubCell"/>
</dbReference>
<accession>A0A8H7Q0D9</accession>
<keyword evidence="4" id="KW-1133">Transmembrane helix</keyword>
<keyword evidence="5 8" id="KW-0175">Coiled coil</keyword>
<dbReference type="OrthoDB" id="889336at2759"/>
<keyword evidence="3" id="KW-0812">Transmembrane</keyword>
<dbReference type="GO" id="GO:0005739">
    <property type="term" value="C:mitochondrion"/>
    <property type="evidence" value="ECO:0007669"/>
    <property type="project" value="UniProtKB-SubCell"/>
</dbReference>
<comment type="subcellular location">
    <subcellularLocation>
        <location evidence="2">Membrane</location>
    </subcellularLocation>
    <subcellularLocation>
        <location evidence="1">Mitochondrion</location>
    </subcellularLocation>
</comment>
<sequence>MTSAVCNPKHFHIARFTTTPSQSDQRAESIPTSLPNFDAVRFASLLEKEGFSKNQAKAVVSALDDVVEESASIIKYSLISKADQELTINQYKADFTQLKKDIHEVEQIDVDNVKQANEYLKAEIEKLKKALSEEIVRSHAGVRLDINLEKGRIRDEGMILQDHLQLTDKRIENEIQALRKHMEGIKLQILQYMIGKPNWI</sequence>
<keyword evidence="10" id="KW-1185">Reference proteome</keyword>
<evidence type="ECO:0000313" key="9">
    <source>
        <dbReference type="EMBL" id="KAG2183015.1"/>
    </source>
</evidence>
<dbReference type="Pfam" id="PF07798">
    <property type="entry name" value="CCDC90-like"/>
    <property type="match status" value="1"/>
</dbReference>
<name>A0A8H7Q0D9_9FUNG</name>
<evidence type="ECO:0000313" key="10">
    <source>
        <dbReference type="Proteomes" id="UP000612746"/>
    </source>
</evidence>
<evidence type="ECO:0000256" key="8">
    <source>
        <dbReference type="SAM" id="Coils"/>
    </source>
</evidence>
<evidence type="ECO:0000256" key="3">
    <source>
        <dbReference type="ARBA" id="ARBA00022692"/>
    </source>
</evidence>
<organism evidence="9 10">
    <name type="scientific">Umbelopsis vinacea</name>
    <dbReference type="NCBI Taxonomy" id="44442"/>
    <lineage>
        <taxon>Eukaryota</taxon>
        <taxon>Fungi</taxon>
        <taxon>Fungi incertae sedis</taxon>
        <taxon>Mucoromycota</taxon>
        <taxon>Mucoromycotina</taxon>
        <taxon>Umbelopsidomycetes</taxon>
        <taxon>Umbelopsidales</taxon>
        <taxon>Umbelopsidaceae</taxon>
        <taxon>Umbelopsis</taxon>
    </lineage>
</organism>
<dbReference type="Proteomes" id="UP000612746">
    <property type="component" value="Unassembled WGS sequence"/>
</dbReference>
<evidence type="ECO:0000256" key="4">
    <source>
        <dbReference type="ARBA" id="ARBA00022989"/>
    </source>
</evidence>
<feature type="coiled-coil region" evidence="8">
    <location>
        <begin position="81"/>
        <end position="137"/>
    </location>
</feature>
<evidence type="ECO:0000256" key="2">
    <source>
        <dbReference type="ARBA" id="ARBA00004370"/>
    </source>
</evidence>
<proteinExistence type="predicted"/>
<dbReference type="Gene3D" id="1.20.5.340">
    <property type="match status" value="1"/>
</dbReference>
<evidence type="ECO:0000256" key="1">
    <source>
        <dbReference type="ARBA" id="ARBA00004173"/>
    </source>
</evidence>
<keyword evidence="7" id="KW-0472">Membrane</keyword>
<keyword evidence="6" id="KW-0496">Mitochondrion</keyword>
<evidence type="ECO:0000256" key="7">
    <source>
        <dbReference type="ARBA" id="ARBA00023136"/>
    </source>
</evidence>
<reference evidence="9" key="1">
    <citation type="submission" date="2020-12" db="EMBL/GenBank/DDBJ databases">
        <title>Metabolic potential, ecology and presence of endohyphal bacteria is reflected in genomic diversity of Mucoromycotina.</title>
        <authorList>
            <person name="Muszewska A."/>
            <person name="Okrasinska A."/>
            <person name="Steczkiewicz K."/>
            <person name="Drgas O."/>
            <person name="Orlowska M."/>
            <person name="Perlinska-Lenart U."/>
            <person name="Aleksandrzak-Piekarczyk T."/>
            <person name="Szatraj K."/>
            <person name="Zielenkiewicz U."/>
            <person name="Pilsyk S."/>
            <person name="Malc E."/>
            <person name="Mieczkowski P."/>
            <person name="Kruszewska J.S."/>
            <person name="Biernat P."/>
            <person name="Pawlowska J."/>
        </authorList>
    </citation>
    <scope>NUCLEOTIDE SEQUENCE</scope>
    <source>
        <strain evidence="9">WA0000051536</strain>
    </source>
</reference>
<dbReference type="InterPro" id="IPR024461">
    <property type="entry name" value="CCDC90-like"/>
</dbReference>
<dbReference type="PANTHER" id="PTHR14360:SF1">
    <property type="entry name" value="PROTEIN FMP32, MITOCHONDRIAL"/>
    <property type="match status" value="1"/>
</dbReference>
<dbReference type="AlphaFoldDB" id="A0A8H7Q0D9"/>
<dbReference type="EMBL" id="JAEPRA010000007">
    <property type="protein sequence ID" value="KAG2183015.1"/>
    <property type="molecule type" value="Genomic_DNA"/>
</dbReference>
<evidence type="ECO:0000256" key="5">
    <source>
        <dbReference type="ARBA" id="ARBA00023054"/>
    </source>
</evidence>
<gene>
    <name evidence="9" type="ORF">INT44_005996</name>
</gene>
<evidence type="ECO:0000256" key="6">
    <source>
        <dbReference type="ARBA" id="ARBA00023128"/>
    </source>
</evidence>